<evidence type="ECO:0000256" key="9">
    <source>
        <dbReference type="ARBA" id="ARBA00023204"/>
    </source>
</evidence>
<dbReference type="Gene3D" id="3.30.2160.10">
    <property type="entry name" value="Hect, E3 ligase catalytic domain"/>
    <property type="match status" value="1"/>
</dbReference>
<feature type="compositionally biased region" description="Basic and acidic residues" evidence="13">
    <location>
        <begin position="367"/>
        <end position="376"/>
    </location>
</feature>
<comment type="subcellular location">
    <subcellularLocation>
        <location evidence="2">Nucleus</location>
        <location evidence="2">Nucleoplasm</location>
    </subcellularLocation>
</comment>
<feature type="region of interest" description="Disordered" evidence="13">
    <location>
        <begin position="367"/>
        <end position="449"/>
    </location>
</feature>
<dbReference type="FunFam" id="3.90.1750.10:FF:000006">
    <property type="entry name" value="E3 ubiquitin-protein ligase TRIP12 isoform X1"/>
    <property type="match status" value="1"/>
</dbReference>
<dbReference type="PROSITE" id="PS50918">
    <property type="entry name" value="WWE"/>
    <property type="match status" value="1"/>
</dbReference>
<dbReference type="SUPFAM" id="SSF117839">
    <property type="entry name" value="WWE domain"/>
    <property type="match status" value="1"/>
</dbReference>
<protein>
    <recommendedName>
        <fullName evidence="12">E3 ubiquitin-protein ligase</fullName>
        <ecNumber evidence="12">2.3.2.26</ecNumber>
    </recommendedName>
</protein>
<dbReference type="SUPFAM" id="SSF56204">
    <property type="entry name" value="Hect, E3 ligase catalytic domain"/>
    <property type="match status" value="1"/>
</dbReference>
<evidence type="ECO:0000313" key="17">
    <source>
        <dbReference type="Proteomes" id="UP000886998"/>
    </source>
</evidence>
<dbReference type="SMART" id="SM00678">
    <property type="entry name" value="WWE"/>
    <property type="match status" value="1"/>
</dbReference>
<evidence type="ECO:0000256" key="6">
    <source>
        <dbReference type="ARBA" id="ARBA00022679"/>
    </source>
</evidence>
<dbReference type="FunFam" id="3.30.2160.10:FF:000013">
    <property type="entry name" value="E3 ubiquitin-protein ligase TRIP12 isoform X1"/>
    <property type="match status" value="1"/>
</dbReference>
<evidence type="ECO:0000256" key="7">
    <source>
        <dbReference type="ARBA" id="ARBA00022763"/>
    </source>
</evidence>
<feature type="region of interest" description="Disordered" evidence="13">
    <location>
        <begin position="1692"/>
        <end position="1715"/>
    </location>
</feature>
<feature type="compositionally biased region" description="Polar residues" evidence="13">
    <location>
        <begin position="1"/>
        <end position="10"/>
    </location>
</feature>
<evidence type="ECO:0000256" key="2">
    <source>
        <dbReference type="ARBA" id="ARBA00004642"/>
    </source>
</evidence>
<dbReference type="InterPro" id="IPR037197">
    <property type="entry name" value="WWE_dom_sf"/>
</dbReference>
<feature type="region of interest" description="Disordered" evidence="13">
    <location>
        <begin position="71"/>
        <end position="91"/>
    </location>
</feature>
<organism evidence="16 17">
    <name type="scientific">Trichonephila inaurata madagascariensis</name>
    <dbReference type="NCBI Taxonomy" id="2747483"/>
    <lineage>
        <taxon>Eukaryota</taxon>
        <taxon>Metazoa</taxon>
        <taxon>Ecdysozoa</taxon>
        <taxon>Arthropoda</taxon>
        <taxon>Chelicerata</taxon>
        <taxon>Arachnida</taxon>
        <taxon>Araneae</taxon>
        <taxon>Araneomorphae</taxon>
        <taxon>Entelegynae</taxon>
        <taxon>Araneoidea</taxon>
        <taxon>Nephilidae</taxon>
        <taxon>Trichonephila</taxon>
        <taxon>Trichonephila inaurata</taxon>
    </lineage>
</organism>
<dbReference type="SMART" id="SM00119">
    <property type="entry name" value="HECTc"/>
    <property type="match status" value="1"/>
</dbReference>
<dbReference type="InterPro" id="IPR011989">
    <property type="entry name" value="ARM-like"/>
</dbReference>
<sequence>MAAQSDSQKGGYQRRLTKSVRESRSPIRTRSRSRILALQEFHTVPLSYTSPTALEYTLKRKHPQRLEPISHSKKSKIKVKPRKKQCAQKKKITRTGISNMSTDPTVPKNEPKQSGVIATVSECVEVKASNRNSARFSKIFEDAVDITSESELEEISIPQKEDQSLSSDGACSQACATAPSCEEKDICLVLDNGIYSASYINPNKSSSYATYSKVSQTETQASQHLPASTSNIPDQIKKRKSNGPKSESLASKETIDRKCMNKSDSPLEQESDVLPETVASQGKLKNFSCILRGACKRKNFVGSHLPKCDKLSTRTVEQDLDALKLTVDTPCVPSSGTLDTPLTSEEAAQIEKSIFATISQTERNLQRAERIRKGKAEAASSTGGASCSDKAKSKAEGGEVKFLSDQAKPNKGKITGSCTSSRSRRSSRVTKLPSGSATAAAAGGGTSRQTVVRARAGMSGADTGQEITNPFTSEGTSVIESSGNAPASSGMNIAASIAAIGDSESEDAEMGRLQALLEARGLPPHLFGALGPRMQHLLHRSMGTSASNRAHQLLQGLQASGDEGQQLQAVMEMCQLLVMGNEDTLTGFPVKQVVPVLITLLAMEHNFDMMNHACRALTYMMEALPRSSAVVVEAIPVFLEKLQVIQCMDVAEQSLTALEMLSRRHSKAILHARGVAACLMYLDFFSINAQRAALAITANCCQNLLSDEFNLVQDSLPLLSARMTHQDKKSVESVCLAFSRLVDCFQCDSKCLTEIAGHGLLSNIQQLLVVSPPLVSSGTFVTVIRMLAVMCASCPELAVLLLKQNISETLRYLLMGSSGTTEEIELIPRSPQELFEITSLIGELMPRLPCDGIFAIDSLLIKQNSSQQDTVIWQWRDDRGLWHPYTTIDNKIIEAAHLTGEDEISLSAMGKTYTIDFNSMTQVNEDSGTTRPVQRRVNNASGNSTGSGQGAENSDSRVDCLQANADLAASCIKALFAVLYEVYSSSAGPAVRHKCLRALLRMIYFAPPDLLQTVLKNQTVASHVAAMLASQDLRVVVAALQMAEILMQKLPAIFGVYFRREGVMHQVRWLTKVDITSDSPCQSKESSNSRPDNVQSFASLPTLIPISSTTAAITNSDSNHSTFSPSILPVSASDLSSDNAMHYPGGGLWGSSSSVATTFEGIQSSTSASPGTDESHGSTFSQMRLSDVLKRKRNPKRSNATSRKVRTEETSRESFSCTGIRGLGRGVLDNHINPILGSSMLALSACTPTSCNNSTISASPVLGSIASPTTCSSNSNSAAPGRGKFSSAAAKTSSFLANLNPARWGRWSSSSPVTGRMSSQEPCIVQRSSAYGNTSGNREKVKAWIKEQAQKFDEEFFSVEHPGLPHPAMSVLNRLTAAVGQLETLGDCSLKALFDICSVVMDSDISSFEVIHSGLVKKLLLYLTTPQDGCLPFGNTARDDRLRAFLHVFLGTPPYLVTHFDADKLDSSPLVALVCKLNACVSQLEQFAVKVHDLPGAGNVGGRGTSALKFFNTHQLKCNLQRHPACSNLRQWRGGPVKIDPLALVQAIERYLVIRGYGRVKDDEDDGSDDENSDDDIDDTMAAMLINQGVGRHKLQFLIGENVLPYNMTVYQAIRQYGSGEGGLSTDGPDTDTDSENPMGYTNIWVQTHTIWYRPFPPEDPEPFFVSKTLTCNTAKNAAPQITPAIVAAPAPTAGHSSHRAKGTPSVISSPKKKPEDVWTDGIVPEVTSPLSMYLVPNLPESVTVQDPSIEVITLLRVIHAISCNWGSLYQMNSWSPAVPQAEFLNSKLTAKANRQLQDPLAIMTGNVPAWLSQVAYVCPFLFPFEARHLLFYVTSFDRDRALQRLLDMTPEMSNTDSSERVTPRLDRRKKTVSRDDLLKQAEIVMQDFGSSKALLEIQYESEVGTGLGPTLEFYALVSKELQRGDLDMWRGEKVPMNNGKDQPVNYVFCPMGLFPLPLSRSAKVGFVTRVRSKFKLLGKFLAKALMDSRMLDIPLSLVFYKWMLCQESNLSLADLKHVDETIAQTIHQLENLAMEKRKIESDKSLNSVSLKSALESLTLDGCPIEELNLDFTLPGFSNIELRKGGKDILVTIHNLEEYLKLLAYWTMNEGVRRQMEAFKEGFESVFSLNQLKIFYPHELEYLFCGSGHSQWDTKTLMECCRPDHGYTQESKAIKFLFEILSSYNKEQQRQFLQFATGSPRLPVGGLKSLSPPLTIVRKTLDGSEDPDSYLPSVMTCVNYLKLPDYTTIEIMREKLQIAVSEGQHSFHLS</sequence>
<dbReference type="EMBL" id="BMAV01019336">
    <property type="protein sequence ID" value="GFY72300.1"/>
    <property type="molecule type" value="Genomic_DNA"/>
</dbReference>
<feature type="domain" description="HECT" evidence="14">
    <location>
        <begin position="1909"/>
        <end position="2270"/>
    </location>
</feature>
<comment type="pathway">
    <text evidence="3 12">Protein modification; protein ubiquitination.</text>
</comment>
<dbReference type="Pfam" id="PF25579">
    <property type="entry name" value="TPR_TRIP12_N"/>
    <property type="match status" value="1"/>
</dbReference>
<feature type="compositionally biased region" description="Polar residues" evidence="13">
    <location>
        <begin position="1163"/>
        <end position="1184"/>
    </location>
</feature>
<dbReference type="InterPro" id="IPR057948">
    <property type="entry name" value="TPR_TRIP12_N"/>
</dbReference>
<dbReference type="InterPro" id="IPR035983">
    <property type="entry name" value="Hect_E3_ubiquitin_ligase"/>
</dbReference>
<feature type="compositionally biased region" description="Basic and acidic residues" evidence="13">
    <location>
        <begin position="389"/>
        <end position="399"/>
    </location>
</feature>
<evidence type="ECO:0000256" key="3">
    <source>
        <dbReference type="ARBA" id="ARBA00004906"/>
    </source>
</evidence>
<dbReference type="Gene3D" id="1.25.10.10">
    <property type="entry name" value="Leucine-rich Repeat Variant"/>
    <property type="match status" value="1"/>
</dbReference>
<feature type="compositionally biased region" description="Polar residues" evidence="13">
    <location>
        <begin position="465"/>
        <end position="485"/>
    </location>
</feature>
<dbReference type="CDD" id="cd00078">
    <property type="entry name" value="HECTc"/>
    <property type="match status" value="1"/>
</dbReference>
<feature type="region of interest" description="Disordered" evidence="13">
    <location>
        <begin position="1"/>
        <end position="31"/>
    </location>
</feature>
<evidence type="ECO:0000256" key="4">
    <source>
        <dbReference type="ARBA" id="ARBA00006331"/>
    </source>
</evidence>
<dbReference type="FunFam" id="3.30.2410.10:FF:000005">
    <property type="entry name" value="E3 ubiquitin-protein ligase TRIP12 isoform X1"/>
    <property type="match status" value="1"/>
</dbReference>
<evidence type="ECO:0000256" key="12">
    <source>
        <dbReference type="RuleBase" id="RU369009"/>
    </source>
</evidence>
<comment type="caution">
    <text evidence="16">The sequence shown here is derived from an EMBL/GenBank/DDBJ whole genome shotgun (WGS) entry which is preliminary data.</text>
</comment>
<evidence type="ECO:0000256" key="1">
    <source>
        <dbReference type="ARBA" id="ARBA00000885"/>
    </source>
</evidence>
<accession>A0A8X6YK18</accession>
<dbReference type="Gene3D" id="3.90.1750.10">
    <property type="entry name" value="Hect, E3 ligase catalytic domains"/>
    <property type="match status" value="1"/>
</dbReference>
<name>A0A8X6YK18_9ARAC</name>
<feature type="region of interest" description="Disordered" evidence="13">
    <location>
        <begin position="1163"/>
        <end position="1212"/>
    </location>
</feature>
<dbReference type="FunFam" id="3.30.720.50:FF:000001">
    <property type="entry name" value="E3 ubiquitin-protein ligase TRIP12 isoform X1"/>
    <property type="match status" value="1"/>
</dbReference>
<evidence type="ECO:0000256" key="5">
    <source>
        <dbReference type="ARBA" id="ARBA00022553"/>
    </source>
</evidence>
<dbReference type="GO" id="GO:0006281">
    <property type="term" value="P:DNA repair"/>
    <property type="evidence" value="ECO:0007669"/>
    <property type="project" value="UniProtKB-KW"/>
</dbReference>
<dbReference type="InterPro" id="IPR018123">
    <property type="entry name" value="WWE-dom_subgr"/>
</dbReference>
<feature type="region of interest" description="Disordered" evidence="13">
    <location>
        <begin position="924"/>
        <end position="955"/>
    </location>
</feature>
<evidence type="ECO:0000256" key="11">
    <source>
        <dbReference type="PROSITE-ProRule" id="PRU00104"/>
    </source>
</evidence>
<evidence type="ECO:0000313" key="16">
    <source>
        <dbReference type="EMBL" id="GFY72300.1"/>
    </source>
</evidence>
<comment type="catalytic activity">
    <reaction evidence="1 12">
        <text>S-ubiquitinyl-[E2 ubiquitin-conjugating enzyme]-L-cysteine + [acceptor protein]-L-lysine = [E2 ubiquitin-conjugating enzyme]-L-cysteine + N(6)-ubiquitinyl-[acceptor protein]-L-lysine.</text>
        <dbReference type="EC" id="2.3.2.26"/>
    </reaction>
</comment>
<dbReference type="InterPro" id="IPR016024">
    <property type="entry name" value="ARM-type_fold"/>
</dbReference>
<feature type="region of interest" description="Disordered" evidence="13">
    <location>
        <begin position="219"/>
        <end position="273"/>
    </location>
</feature>
<dbReference type="InterPro" id="IPR045322">
    <property type="entry name" value="HECTD1/TRIP12-like"/>
</dbReference>
<keyword evidence="17" id="KW-1185">Reference proteome</keyword>
<evidence type="ECO:0000259" key="14">
    <source>
        <dbReference type="PROSITE" id="PS50237"/>
    </source>
</evidence>
<evidence type="ECO:0000259" key="15">
    <source>
        <dbReference type="PROSITE" id="PS50918"/>
    </source>
</evidence>
<feature type="active site" description="Glycyl thioester intermediate" evidence="11">
    <location>
        <position position="2237"/>
    </location>
</feature>
<dbReference type="Gene3D" id="3.30.2410.10">
    <property type="entry name" value="Hect, E3 ligase catalytic domain"/>
    <property type="match status" value="1"/>
</dbReference>
<dbReference type="Pfam" id="PF00632">
    <property type="entry name" value="HECT"/>
    <property type="match status" value="1"/>
</dbReference>
<dbReference type="PANTHER" id="PTHR45670:SF13">
    <property type="entry name" value="E3 UBIQUITIN-PROTEIN LIGASE TRIP12"/>
    <property type="match status" value="1"/>
</dbReference>
<dbReference type="GO" id="GO:0009966">
    <property type="term" value="P:regulation of signal transduction"/>
    <property type="evidence" value="ECO:0007669"/>
    <property type="project" value="UniProtKB-ARBA"/>
</dbReference>
<reference evidence="16" key="1">
    <citation type="submission" date="2020-08" db="EMBL/GenBank/DDBJ databases">
        <title>Multicomponent nature underlies the extraordinary mechanical properties of spider dragline silk.</title>
        <authorList>
            <person name="Kono N."/>
            <person name="Nakamura H."/>
            <person name="Mori M."/>
            <person name="Yoshida Y."/>
            <person name="Ohtoshi R."/>
            <person name="Malay A.D."/>
            <person name="Moran D.A.P."/>
            <person name="Tomita M."/>
            <person name="Numata K."/>
            <person name="Arakawa K."/>
        </authorList>
    </citation>
    <scope>NUCLEOTIDE SEQUENCE</scope>
</reference>
<dbReference type="GO" id="GO:0016607">
    <property type="term" value="C:nuclear speck"/>
    <property type="evidence" value="ECO:0007669"/>
    <property type="project" value="TreeGrafter"/>
</dbReference>
<dbReference type="InterPro" id="IPR004170">
    <property type="entry name" value="WWE_dom"/>
</dbReference>
<dbReference type="EC" id="2.3.2.26" evidence="12"/>
<dbReference type="Pfam" id="PF02825">
    <property type="entry name" value="WWE"/>
    <property type="match status" value="1"/>
</dbReference>
<dbReference type="PANTHER" id="PTHR45670">
    <property type="entry name" value="E3 UBIQUITIN-PROTEIN LIGASE TRIP12"/>
    <property type="match status" value="1"/>
</dbReference>
<dbReference type="Gene3D" id="3.30.720.50">
    <property type="match status" value="1"/>
</dbReference>
<dbReference type="InterPro" id="IPR000569">
    <property type="entry name" value="HECT_dom"/>
</dbReference>
<keyword evidence="6 12" id="KW-0808">Transferase</keyword>
<feature type="compositionally biased region" description="Polar residues" evidence="13">
    <location>
        <begin position="219"/>
        <end position="233"/>
    </location>
</feature>
<evidence type="ECO:0000256" key="10">
    <source>
        <dbReference type="ARBA" id="ARBA00023242"/>
    </source>
</evidence>
<keyword evidence="7" id="KW-0227">DNA damage</keyword>
<feature type="domain" description="WWE" evidence="15">
    <location>
        <begin position="858"/>
        <end position="935"/>
    </location>
</feature>
<dbReference type="GO" id="GO:0043161">
    <property type="term" value="P:proteasome-mediated ubiquitin-dependent protein catabolic process"/>
    <property type="evidence" value="ECO:0007669"/>
    <property type="project" value="TreeGrafter"/>
</dbReference>
<feature type="region of interest" description="Disordered" evidence="13">
    <location>
        <begin position="461"/>
        <end position="485"/>
    </location>
</feature>
<evidence type="ECO:0000256" key="8">
    <source>
        <dbReference type="ARBA" id="ARBA00022786"/>
    </source>
</evidence>
<keyword evidence="8 11" id="KW-0833">Ubl conjugation pathway</keyword>
<dbReference type="FunFam" id="1.25.10.10:FF:000689">
    <property type="entry name" value="HECT ubiquitin protein ligase family protein KAK"/>
    <property type="match status" value="1"/>
</dbReference>
<keyword evidence="9" id="KW-0234">DNA repair</keyword>
<keyword evidence="10" id="KW-0539">Nucleus</keyword>
<gene>
    <name evidence="16" type="primary">Trip12</name>
    <name evidence="16" type="ORF">TNIN_218651</name>
</gene>
<dbReference type="GO" id="GO:0000209">
    <property type="term" value="P:protein polyubiquitination"/>
    <property type="evidence" value="ECO:0007669"/>
    <property type="project" value="TreeGrafter"/>
</dbReference>
<dbReference type="GO" id="GO:0008270">
    <property type="term" value="F:zinc ion binding"/>
    <property type="evidence" value="ECO:0007669"/>
    <property type="project" value="InterPro"/>
</dbReference>
<dbReference type="GO" id="GO:0061630">
    <property type="term" value="F:ubiquitin protein ligase activity"/>
    <property type="evidence" value="ECO:0007669"/>
    <property type="project" value="UniProtKB-UniRule"/>
</dbReference>
<keyword evidence="5" id="KW-0597">Phosphoprotein</keyword>
<dbReference type="SUPFAM" id="SSF48371">
    <property type="entry name" value="ARM repeat"/>
    <property type="match status" value="1"/>
</dbReference>
<feature type="compositionally biased region" description="Polar residues" evidence="13">
    <location>
        <begin position="924"/>
        <end position="953"/>
    </location>
</feature>
<proteinExistence type="inferred from homology"/>
<dbReference type="PROSITE" id="PS50237">
    <property type="entry name" value="HECT"/>
    <property type="match status" value="1"/>
</dbReference>
<comment type="similarity">
    <text evidence="4 12">Belongs to the UPL family. K-HECT subfamily.</text>
</comment>
<dbReference type="Proteomes" id="UP000886998">
    <property type="component" value="Unassembled WGS sequence"/>
</dbReference>
<evidence type="ECO:0000256" key="13">
    <source>
        <dbReference type="SAM" id="MobiDB-lite"/>
    </source>
</evidence>
<dbReference type="OrthoDB" id="271273at2759"/>